<dbReference type="EMBL" id="CP097899">
    <property type="protein sequence ID" value="URN96268.1"/>
    <property type="molecule type" value="Genomic_DNA"/>
</dbReference>
<dbReference type="PROSITE" id="PS50977">
    <property type="entry name" value="HTH_TETR_2"/>
    <property type="match status" value="1"/>
</dbReference>
<dbReference type="InterPro" id="IPR001647">
    <property type="entry name" value="HTH_TetR"/>
</dbReference>
<dbReference type="AlphaFoldDB" id="A0A9J6ZJM3"/>
<dbReference type="Pfam" id="PF14278">
    <property type="entry name" value="TetR_C_8"/>
    <property type="match status" value="1"/>
</dbReference>
<evidence type="ECO:0000259" key="3">
    <source>
        <dbReference type="PROSITE" id="PS50977"/>
    </source>
</evidence>
<dbReference type="InterPro" id="IPR039532">
    <property type="entry name" value="TetR_C_Firmicutes"/>
</dbReference>
<dbReference type="PANTHER" id="PTHR43479:SF7">
    <property type="entry name" value="TETR-FAMILY TRANSCRIPTIONAL REGULATOR"/>
    <property type="match status" value="1"/>
</dbReference>
<accession>A0A9J6ZJM3</accession>
<dbReference type="Proteomes" id="UP001056756">
    <property type="component" value="Chromosome"/>
</dbReference>
<dbReference type="GO" id="GO:0003677">
    <property type="term" value="F:DNA binding"/>
    <property type="evidence" value="ECO:0007669"/>
    <property type="project" value="UniProtKB-UniRule"/>
</dbReference>
<dbReference type="InterPro" id="IPR009057">
    <property type="entry name" value="Homeodomain-like_sf"/>
</dbReference>
<dbReference type="InterPro" id="IPR050624">
    <property type="entry name" value="HTH-type_Tx_Regulator"/>
</dbReference>
<sequence length="185" mass="22118">MNKNDLRIVKTKINIHQALLNILKNKTLAQIKVTELCKEASINRGTFYFHYEEIGDVFKELFEKIMLDLQDSYNEPYRHITVLNVEKLDPKTVGIFQHVKKYEQFYRIVLSREVSTTYYYMLFDEIRSNFISDKNTQVHGKVNDYFYSYTANAFIGLIIEWHRRDFKESVEEMNVQLLNIVNLKV</sequence>
<evidence type="ECO:0000313" key="4">
    <source>
        <dbReference type="EMBL" id="URN96268.1"/>
    </source>
</evidence>
<name>A0A9J6ZJM3_9BACL</name>
<evidence type="ECO:0000256" key="2">
    <source>
        <dbReference type="PROSITE-ProRule" id="PRU00335"/>
    </source>
</evidence>
<evidence type="ECO:0000313" key="5">
    <source>
        <dbReference type="Proteomes" id="UP001056756"/>
    </source>
</evidence>
<dbReference type="KEGG" id="plig:NAG76_08660"/>
<proteinExistence type="predicted"/>
<gene>
    <name evidence="4" type="ORF">NAG76_08660</name>
</gene>
<evidence type="ECO:0000256" key="1">
    <source>
        <dbReference type="ARBA" id="ARBA00023125"/>
    </source>
</evidence>
<dbReference type="SUPFAM" id="SSF46689">
    <property type="entry name" value="Homeodomain-like"/>
    <property type="match status" value="1"/>
</dbReference>
<feature type="DNA-binding region" description="H-T-H motif" evidence="2">
    <location>
        <begin position="32"/>
        <end position="51"/>
    </location>
</feature>
<feature type="domain" description="HTH tetR-type" evidence="3">
    <location>
        <begin position="9"/>
        <end position="69"/>
    </location>
</feature>
<reference evidence="4" key="1">
    <citation type="submission" date="2022-05" db="EMBL/GenBank/DDBJ databases">
        <title>Novel bacterial taxa in a minimal lignocellulolytic consortium and its capacity to transform plastics disclosed by genome-resolved metagenomics.</title>
        <authorList>
            <person name="Rodriguez C.A.D."/>
            <person name="Diaz-Garcia L."/>
            <person name="Herrera K."/>
            <person name="Tarazona N.A."/>
            <person name="Sproer C."/>
            <person name="Overmann J."/>
            <person name="Jimenez D.J."/>
        </authorList>
    </citation>
    <scope>NUCLEOTIDE SEQUENCE</scope>
    <source>
        <strain evidence="4">MAG5</strain>
    </source>
</reference>
<dbReference type="PANTHER" id="PTHR43479">
    <property type="entry name" value="ACREF/ENVCD OPERON REPRESSOR-RELATED"/>
    <property type="match status" value="1"/>
</dbReference>
<protein>
    <submittedName>
        <fullName evidence="4">TetR/AcrR family transcriptional regulator</fullName>
    </submittedName>
</protein>
<dbReference type="Gene3D" id="1.10.357.10">
    <property type="entry name" value="Tetracycline Repressor, domain 2"/>
    <property type="match status" value="1"/>
</dbReference>
<keyword evidence="1 2" id="KW-0238">DNA-binding</keyword>
<organism evidence="4 5">
    <name type="scientific">Candidatus Pristimantibacillus lignocellulolyticus</name>
    <dbReference type="NCBI Taxonomy" id="2994561"/>
    <lineage>
        <taxon>Bacteria</taxon>
        <taxon>Bacillati</taxon>
        <taxon>Bacillota</taxon>
        <taxon>Bacilli</taxon>
        <taxon>Bacillales</taxon>
        <taxon>Paenibacillaceae</taxon>
        <taxon>Candidatus Pristimantibacillus</taxon>
    </lineage>
</organism>